<feature type="compositionally biased region" description="Basic and acidic residues" evidence="1">
    <location>
        <begin position="1"/>
        <end position="28"/>
    </location>
</feature>
<organism evidence="3 4">
    <name type="scientific">Janibacter hoylei PVAS-1</name>
    <dbReference type="NCBI Taxonomy" id="1210046"/>
    <lineage>
        <taxon>Bacteria</taxon>
        <taxon>Bacillati</taxon>
        <taxon>Actinomycetota</taxon>
        <taxon>Actinomycetes</taxon>
        <taxon>Micrococcales</taxon>
        <taxon>Intrasporangiaceae</taxon>
        <taxon>Janibacter</taxon>
    </lineage>
</organism>
<dbReference type="EMBL" id="PIPF01000002">
    <property type="protein sequence ID" value="RWU85111.1"/>
    <property type="molecule type" value="Genomic_DNA"/>
</dbReference>
<dbReference type="PROSITE" id="PS51674">
    <property type="entry name" value="4FE4S_WBL"/>
    <property type="match status" value="1"/>
</dbReference>
<evidence type="ECO:0000313" key="4">
    <source>
        <dbReference type="Proteomes" id="UP000288711"/>
    </source>
</evidence>
<accession>A0A444B9T3</accession>
<dbReference type="AlphaFoldDB" id="A0A444B9T3"/>
<gene>
    <name evidence="3" type="ORF">CWN80_02890</name>
</gene>
<dbReference type="Proteomes" id="UP000288711">
    <property type="component" value="Unassembled WGS sequence"/>
</dbReference>
<evidence type="ECO:0000259" key="2">
    <source>
        <dbReference type="PROSITE" id="PS51674"/>
    </source>
</evidence>
<feature type="region of interest" description="Disordered" evidence="1">
    <location>
        <begin position="1"/>
        <end position="49"/>
    </location>
</feature>
<comment type="caution">
    <text evidence="3">The sequence shown here is derived from an EMBL/GenBank/DDBJ whole genome shotgun (WGS) entry which is preliminary data.</text>
</comment>
<evidence type="ECO:0000313" key="3">
    <source>
        <dbReference type="EMBL" id="RWU85111.1"/>
    </source>
</evidence>
<dbReference type="InterPro" id="IPR034768">
    <property type="entry name" value="4FE4S_WBL"/>
</dbReference>
<dbReference type="Pfam" id="PF02467">
    <property type="entry name" value="Whib"/>
    <property type="match status" value="1"/>
</dbReference>
<sequence>MALEHGPEGPEPPEDRVPHARVRAEPRRVRPRAGPRGDRRSPRRLPRRAIVSARDALDRALLDLAADGRRPRCAEPADHAWWTSEDHDERARAARLCRGCPVLRLCAESAEDEGELFVWAGVDHGTRPIKKTATKETR</sequence>
<evidence type="ECO:0000256" key="1">
    <source>
        <dbReference type="SAM" id="MobiDB-lite"/>
    </source>
</evidence>
<name>A0A444B9T3_9MICO</name>
<dbReference type="OrthoDB" id="4869073at2"/>
<protein>
    <recommendedName>
        <fullName evidence="2">4Fe-4S Wbl-type domain-containing protein</fullName>
    </recommendedName>
</protein>
<proteinExistence type="predicted"/>
<feature type="domain" description="4Fe-4S Wbl-type" evidence="2">
    <location>
        <begin position="72"/>
        <end position="129"/>
    </location>
</feature>
<reference evidence="3 4" key="1">
    <citation type="journal article" date="2009" name="Int. J. Syst. Evol. Microbiol.">
        <title>Janibacter hoylei sp. nov., Bacillus isronensis sp. nov. and Bacillus aryabhattai sp. nov., isolated from cryotubes used for collecting air from the upper atmosphere.</title>
        <authorList>
            <person name="Shivaji S."/>
            <person name="Chaturvedi P."/>
            <person name="Begum Z."/>
            <person name="Pindi P.K."/>
            <person name="Manorama R."/>
            <person name="Padmanaban D.A."/>
            <person name="Shouche Y.S."/>
            <person name="Pawar S."/>
            <person name="Vaishampayan P."/>
            <person name="Dutt C.B."/>
            <person name="Datta G.N."/>
            <person name="Manchanda R.K."/>
            <person name="Rao U.R."/>
            <person name="Bhargava P.M."/>
            <person name="Narlikar J.V."/>
        </authorList>
    </citation>
    <scope>NUCLEOTIDE SEQUENCE [LARGE SCALE GENOMIC DNA]</scope>
    <source>
        <strain evidence="3 4">PVAS-1</strain>
    </source>
</reference>
<keyword evidence="4" id="KW-1185">Reference proteome</keyword>